<proteinExistence type="predicted"/>
<dbReference type="InterPro" id="IPR008615">
    <property type="entry name" value="FNIP"/>
</dbReference>
<dbReference type="Gene3D" id="3.80.10.10">
    <property type="entry name" value="Ribonuclease Inhibitor"/>
    <property type="match status" value="1"/>
</dbReference>
<reference evidence="1" key="1">
    <citation type="journal article" date="2020" name="Nature">
        <title>Giant virus diversity and host interactions through global metagenomics.</title>
        <authorList>
            <person name="Schulz F."/>
            <person name="Roux S."/>
            <person name="Paez-Espino D."/>
            <person name="Jungbluth S."/>
            <person name="Walsh D.A."/>
            <person name="Denef V.J."/>
            <person name="McMahon K.D."/>
            <person name="Konstantinidis K.T."/>
            <person name="Eloe-Fadrosh E.A."/>
            <person name="Kyrpides N.C."/>
            <person name="Woyke T."/>
        </authorList>
    </citation>
    <scope>NUCLEOTIDE SEQUENCE</scope>
    <source>
        <strain evidence="1">GVMAG-M-3300020192-26</strain>
    </source>
</reference>
<evidence type="ECO:0008006" key="2">
    <source>
        <dbReference type="Google" id="ProtNLM"/>
    </source>
</evidence>
<dbReference type="EMBL" id="MN739352">
    <property type="protein sequence ID" value="QHT00136.1"/>
    <property type="molecule type" value="Genomic_DNA"/>
</dbReference>
<dbReference type="CDD" id="cd09917">
    <property type="entry name" value="F-box_SF"/>
    <property type="match status" value="1"/>
</dbReference>
<dbReference type="InterPro" id="IPR032675">
    <property type="entry name" value="LRR_dom_sf"/>
</dbReference>
<accession>A0A6C0C5Z2</accession>
<sequence>MLSLCYDTLSHIAEYLSNRDKIRLSAVCRITDVLKYKFIYHDKVLLETIKNFAHKSNFKYVFYETDDTNISEIVTHLKIQSNFRGPIMIPQSVTHLTFGTQFDNPIGKQLSSTTLTHLVFNDYFDQSVDNLPESLTHLVFGGEFISPNVLTVNGFFNWKDIYAGGSFDRSIDNLPKTLMFLSLGCDFNTPIKNLPSSLTYLNLGNEFNQSIKNILPPTLIYLILGDEFRRSIKNRIPQSVIHLSISFTSSRPIYVPPWIKHLEIDAKEGNWKENCLPYGIIHLKIYGNVNTNWTIKYRQVLLI</sequence>
<organism evidence="1">
    <name type="scientific">viral metagenome</name>
    <dbReference type="NCBI Taxonomy" id="1070528"/>
    <lineage>
        <taxon>unclassified sequences</taxon>
        <taxon>metagenomes</taxon>
        <taxon>organismal metagenomes</taxon>
    </lineage>
</organism>
<dbReference type="AlphaFoldDB" id="A0A6C0C5Z2"/>
<protein>
    <recommendedName>
        <fullName evidence="2">F-box domain-containing protein</fullName>
    </recommendedName>
</protein>
<evidence type="ECO:0000313" key="1">
    <source>
        <dbReference type="EMBL" id="QHT00136.1"/>
    </source>
</evidence>
<dbReference type="PANTHER" id="PTHR32134">
    <property type="entry name" value="FNIP REPEAT-CONTAINING PROTEIN"/>
    <property type="match status" value="1"/>
</dbReference>
<dbReference type="InterPro" id="IPR051251">
    <property type="entry name" value="STK_FNIP-Repeat"/>
</dbReference>
<dbReference type="PANTHER" id="PTHR32134:SF92">
    <property type="entry name" value="FNIP REPEAT-CONTAINING PROTEIN"/>
    <property type="match status" value="1"/>
</dbReference>
<name>A0A6C0C5Z2_9ZZZZ</name>
<dbReference type="Pfam" id="PF05725">
    <property type="entry name" value="FNIP"/>
    <property type="match status" value="2"/>
</dbReference>